<dbReference type="GO" id="GO:0004601">
    <property type="term" value="F:peroxidase activity"/>
    <property type="evidence" value="ECO:0007669"/>
    <property type="project" value="UniProtKB-KW"/>
</dbReference>
<evidence type="ECO:0000256" key="5">
    <source>
        <dbReference type="ARBA" id="ARBA00022764"/>
    </source>
</evidence>
<gene>
    <name evidence="11" type="ORF">ACFSSE_13420</name>
</gene>
<keyword evidence="2 8" id="KW-0349">Heme</keyword>
<dbReference type="RefSeq" id="WP_379040356.1">
    <property type="nucleotide sequence ID" value="NZ_JBHSKW010000003.1"/>
</dbReference>
<keyword evidence="7 8" id="KW-0408">Iron</keyword>
<keyword evidence="5" id="KW-0574">Periplasm</keyword>
<feature type="chain" id="PRO_5045104755" evidence="9">
    <location>
        <begin position="21"/>
        <end position="337"/>
    </location>
</feature>
<dbReference type="PROSITE" id="PS51257">
    <property type="entry name" value="PROKAR_LIPOPROTEIN"/>
    <property type="match status" value="1"/>
</dbReference>
<dbReference type="Gene3D" id="1.10.760.10">
    <property type="entry name" value="Cytochrome c-like domain"/>
    <property type="match status" value="2"/>
</dbReference>
<feature type="domain" description="Cytochrome c" evidence="10">
    <location>
        <begin position="204"/>
        <end position="324"/>
    </location>
</feature>
<dbReference type="SUPFAM" id="SSF46626">
    <property type="entry name" value="Cytochrome c"/>
    <property type="match status" value="2"/>
</dbReference>
<evidence type="ECO:0000256" key="9">
    <source>
        <dbReference type="SAM" id="SignalP"/>
    </source>
</evidence>
<organism evidence="11 12">
    <name type="scientific">Pedobacter alpinus</name>
    <dbReference type="NCBI Taxonomy" id="1590643"/>
    <lineage>
        <taxon>Bacteria</taxon>
        <taxon>Pseudomonadati</taxon>
        <taxon>Bacteroidota</taxon>
        <taxon>Sphingobacteriia</taxon>
        <taxon>Sphingobacteriales</taxon>
        <taxon>Sphingobacteriaceae</taxon>
        <taxon>Pedobacter</taxon>
    </lineage>
</organism>
<evidence type="ECO:0000256" key="3">
    <source>
        <dbReference type="ARBA" id="ARBA00022723"/>
    </source>
</evidence>
<dbReference type="InterPro" id="IPR009056">
    <property type="entry name" value="Cyt_c-like_dom"/>
</dbReference>
<evidence type="ECO:0000256" key="6">
    <source>
        <dbReference type="ARBA" id="ARBA00023002"/>
    </source>
</evidence>
<protein>
    <submittedName>
        <fullName evidence="11">Cytochrome-c peroxidase</fullName>
    </submittedName>
</protein>
<keyword evidence="3 8" id="KW-0479">Metal-binding</keyword>
<dbReference type="InterPro" id="IPR004852">
    <property type="entry name" value="Di-haem_cyt_c_peroxidsae"/>
</dbReference>
<dbReference type="PIRSF" id="PIRSF000294">
    <property type="entry name" value="Cytochrome-c_peroxidase"/>
    <property type="match status" value="1"/>
</dbReference>
<evidence type="ECO:0000256" key="7">
    <source>
        <dbReference type="ARBA" id="ARBA00023004"/>
    </source>
</evidence>
<evidence type="ECO:0000256" key="4">
    <source>
        <dbReference type="ARBA" id="ARBA00022729"/>
    </source>
</evidence>
<name>A0ABW5TTU9_9SPHI</name>
<evidence type="ECO:0000256" key="1">
    <source>
        <dbReference type="ARBA" id="ARBA00004418"/>
    </source>
</evidence>
<dbReference type="EMBL" id="JBHULV010000046">
    <property type="protein sequence ID" value="MFD2732702.1"/>
    <property type="molecule type" value="Genomic_DNA"/>
</dbReference>
<keyword evidence="12" id="KW-1185">Reference proteome</keyword>
<evidence type="ECO:0000259" key="10">
    <source>
        <dbReference type="PROSITE" id="PS51007"/>
    </source>
</evidence>
<keyword evidence="11" id="KW-0575">Peroxidase</keyword>
<keyword evidence="4 9" id="KW-0732">Signal</keyword>
<evidence type="ECO:0000256" key="2">
    <source>
        <dbReference type="ARBA" id="ARBA00022617"/>
    </source>
</evidence>
<dbReference type="Proteomes" id="UP001597546">
    <property type="component" value="Unassembled WGS sequence"/>
</dbReference>
<evidence type="ECO:0000313" key="12">
    <source>
        <dbReference type="Proteomes" id="UP001597546"/>
    </source>
</evidence>
<dbReference type="Pfam" id="PF03150">
    <property type="entry name" value="CCP_MauG"/>
    <property type="match status" value="1"/>
</dbReference>
<dbReference type="InterPro" id="IPR036909">
    <property type="entry name" value="Cyt_c-like_dom_sf"/>
</dbReference>
<comment type="caution">
    <text evidence="11">The sequence shown here is derived from an EMBL/GenBank/DDBJ whole genome shotgun (WGS) entry which is preliminary data.</text>
</comment>
<dbReference type="InterPro" id="IPR051395">
    <property type="entry name" value="Cytochrome_c_Peroxidase/MauG"/>
</dbReference>
<keyword evidence="6" id="KW-0560">Oxidoreductase</keyword>
<proteinExistence type="predicted"/>
<dbReference type="InterPro" id="IPR026259">
    <property type="entry name" value="MauG/Cytc_peroxidase"/>
</dbReference>
<sequence length="337" mass="38009">MKKASIFSIIGIIIFMVSCAKDNDINKIINVVIPNGFPALEYDFKDNQPTQKGFDLGKKLFYDPGISKDGTVSCGTCHQQFAGFANLDHTTSHGVDNCFGKRNAPVMFNLVWRDNFLHDGGIKNLELVPLNAMVDECEMANDVITILNYLKSKPDYLTAFRKAFDSDEITSQKMLKALAQFTGLMISADSKYDKVNAKKESFTPQEQAGYALFLQKCASCHTEPLFSDNSFRNNGLDLVYFDKGRSTITDLATDDDKFKVPTLRNIELSSPYMHDGRFKTLEQVLDHYQNNIKNNKNLDPVFSKSLGLSNDDKNNIIVFLKTLTDYTFIKNPIFSEN</sequence>
<evidence type="ECO:0000256" key="8">
    <source>
        <dbReference type="PROSITE-ProRule" id="PRU00433"/>
    </source>
</evidence>
<evidence type="ECO:0000313" key="11">
    <source>
        <dbReference type="EMBL" id="MFD2732702.1"/>
    </source>
</evidence>
<accession>A0ABW5TTU9</accession>
<comment type="subcellular location">
    <subcellularLocation>
        <location evidence="1">Periplasm</location>
    </subcellularLocation>
</comment>
<dbReference type="PANTHER" id="PTHR30600">
    <property type="entry name" value="CYTOCHROME C PEROXIDASE-RELATED"/>
    <property type="match status" value="1"/>
</dbReference>
<feature type="signal peptide" evidence="9">
    <location>
        <begin position="1"/>
        <end position="20"/>
    </location>
</feature>
<reference evidence="12" key="1">
    <citation type="journal article" date="2019" name="Int. J. Syst. Evol. Microbiol.">
        <title>The Global Catalogue of Microorganisms (GCM) 10K type strain sequencing project: providing services to taxonomists for standard genome sequencing and annotation.</title>
        <authorList>
            <consortium name="The Broad Institute Genomics Platform"/>
            <consortium name="The Broad Institute Genome Sequencing Center for Infectious Disease"/>
            <person name="Wu L."/>
            <person name="Ma J."/>
        </authorList>
    </citation>
    <scope>NUCLEOTIDE SEQUENCE [LARGE SCALE GENOMIC DNA]</scope>
    <source>
        <strain evidence="12">KCTC 42456</strain>
    </source>
</reference>
<dbReference type="PROSITE" id="PS51007">
    <property type="entry name" value="CYTC"/>
    <property type="match status" value="1"/>
</dbReference>